<comment type="cofactor">
    <cofactor evidence="1">
        <name>Zn(2+)</name>
        <dbReference type="ChEBI" id="CHEBI:29105"/>
    </cofactor>
</comment>
<comment type="caution">
    <text evidence="12">The sequence shown here is derived from an EMBL/GenBank/DDBJ whole genome shotgun (WGS) entry which is preliminary data.</text>
</comment>
<keyword evidence="9" id="KW-1133">Transmembrane helix</keyword>
<keyword evidence="6" id="KW-0862">Zinc</keyword>
<evidence type="ECO:0000256" key="4">
    <source>
        <dbReference type="ARBA" id="ARBA00022723"/>
    </source>
</evidence>
<feature type="domain" description="Peptidase M16 C-terminal" evidence="11">
    <location>
        <begin position="269"/>
        <end position="437"/>
    </location>
</feature>
<dbReference type="InterPro" id="IPR007863">
    <property type="entry name" value="Peptidase_M16_C"/>
</dbReference>
<evidence type="ECO:0000259" key="11">
    <source>
        <dbReference type="Pfam" id="PF05193"/>
    </source>
</evidence>
<accession>A0A432ATF8</accession>
<dbReference type="Pfam" id="PF05193">
    <property type="entry name" value="Peptidase_M16_C"/>
    <property type="match status" value="2"/>
</dbReference>
<dbReference type="PANTHER" id="PTHR43690">
    <property type="entry name" value="NARDILYSIN"/>
    <property type="match status" value="1"/>
</dbReference>
<evidence type="ECO:0000256" key="5">
    <source>
        <dbReference type="ARBA" id="ARBA00022801"/>
    </source>
</evidence>
<keyword evidence="3" id="KW-0645">Protease</keyword>
<dbReference type="Pfam" id="PF00675">
    <property type="entry name" value="Peptidase_M16"/>
    <property type="match status" value="2"/>
</dbReference>
<dbReference type="InterPro" id="IPR011249">
    <property type="entry name" value="Metalloenz_LuxS/M16"/>
</dbReference>
<evidence type="ECO:0000313" key="12">
    <source>
        <dbReference type="EMBL" id="RTY37118.1"/>
    </source>
</evidence>
<keyword evidence="4" id="KW-0479">Metal-binding</keyword>
<evidence type="ECO:0000256" key="6">
    <source>
        <dbReference type="ARBA" id="ARBA00022833"/>
    </source>
</evidence>
<dbReference type="PANTHER" id="PTHR43690:SF17">
    <property type="entry name" value="PROTEIN YHJJ"/>
    <property type="match status" value="1"/>
</dbReference>
<evidence type="ECO:0000256" key="7">
    <source>
        <dbReference type="ARBA" id="ARBA00023049"/>
    </source>
</evidence>
<evidence type="ECO:0000256" key="9">
    <source>
        <dbReference type="SAM" id="Phobius"/>
    </source>
</evidence>
<gene>
    <name evidence="12" type="ORF">EKD02_07085</name>
</gene>
<reference evidence="12 13" key="1">
    <citation type="submission" date="2018-12" db="EMBL/GenBank/DDBJ databases">
        <authorList>
            <person name="Lunina O.N."/>
            <person name="Grouzdev D.S."/>
            <person name="Gorlenko V.M."/>
            <person name="Savvichev A.S."/>
        </authorList>
    </citation>
    <scope>NUCLEOTIDE SEQUENCE [LARGE SCALE GENOMIC DNA]</scope>
    <source>
        <strain evidence="12 13">BrKhr-17</strain>
    </source>
</reference>
<protein>
    <submittedName>
        <fullName evidence="12">Insulinase family protein</fullName>
    </submittedName>
</protein>
<dbReference type="EMBL" id="RXYK01000010">
    <property type="protein sequence ID" value="RTY37118.1"/>
    <property type="molecule type" value="Genomic_DNA"/>
</dbReference>
<dbReference type="InterPro" id="IPR011765">
    <property type="entry name" value="Pept_M16_N"/>
</dbReference>
<feature type="domain" description="Peptidase M16 N-terminal" evidence="10">
    <location>
        <begin position="597"/>
        <end position="692"/>
    </location>
</feature>
<dbReference type="GO" id="GO:0004222">
    <property type="term" value="F:metalloendopeptidase activity"/>
    <property type="evidence" value="ECO:0007669"/>
    <property type="project" value="InterPro"/>
</dbReference>
<feature type="transmembrane region" description="Helical" evidence="9">
    <location>
        <begin position="7"/>
        <end position="26"/>
    </location>
</feature>
<dbReference type="AlphaFoldDB" id="A0A432ATF8"/>
<dbReference type="PROSITE" id="PS00143">
    <property type="entry name" value="INSULINASE"/>
    <property type="match status" value="1"/>
</dbReference>
<dbReference type="GO" id="GO:0046872">
    <property type="term" value="F:metal ion binding"/>
    <property type="evidence" value="ECO:0007669"/>
    <property type="project" value="UniProtKB-KW"/>
</dbReference>
<feature type="domain" description="Peptidase M16 N-terminal" evidence="10">
    <location>
        <begin position="67"/>
        <end position="117"/>
    </location>
</feature>
<feature type="domain" description="Peptidase M16 C-terminal" evidence="11">
    <location>
        <begin position="749"/>
        <end position="878"/>
    </location>
</feature>
<comment type="similarity">
    <text evidence="2 8">Belongs to the peptidase M16 family.</text>
</comment>
<evidence type="ECO:0000256" key="8">
    <source>
        <dbReference type="RuleBase" id="RU004447"/>
    </source>
</evidence>
<dbReference type="Gene3D" id="3.30.830.10">
    <property type="entry name" value="Metalloenzyme, LuxS/M16 peptidase-like"/>
    <property type="match status" value="4"/>
</dbReference>
<keyword evidence="9" id="KW-0812">Transmembrane</keyword>
<evidence type="ECO:0000259" key="10">
    <source>
        <dbReference type="Pfam" id="PF00675"/>
    </source>
</evidence>
<evidence type="ECO:0000256" key="3">
    <source>
        <dbReference type="ARBA" id="ARBA00022670"/>
    </source>
</evidence>
<dbReference type="SUPFAM" id="SSF63411">
    <property type="entry name" value="LuxS/MPP-like metallohydrolase"/>
    <property type="match status" value="4"/>
</dbReference>
<evidence type="ECO:0000313" key="13">
    <source>
        <dbReference type="Proteomes" id="UP000279908"/>
    </source>
</evidence>
<dbReference type="Proteomes" id="UP000279908">
    <property type="component" value="Unassembled WGS sequence"/>
</dbReference>
<keyword evidence="7" id="KW-0482">Metalloprotease</keyword>
<organism evidence="12 13">
    <name type="scientific">Chlorobium phaeovibrioides</name>
    <dbReference type="NCBI Taxonomy" id="1094"/>
    <lineage>
        <taxon>Bacteria</taxon>
        <taxon>Pseudomonadati</taxon>
        <taxon>Chlorobiota</taxon>
        <taxon>Chlorobiia</taxon>
        <taxon>Chlorobiales</taxon>
        <taxon>Chlorobiaceae</taxon>
        <taxon>Chlorobium/Pelodictyon group</taxon>
        <taxon>Chlorobium</taxon>
    </lineage>
</organism>
<keyword evidence="5" id="KW-0378">Hydrolase</keyword>
<keyword evidence="9" id="KW-0472">Membrane</keyword>
<evidence type="ECO:0000256" key="2">
    <source>
        <dbReference type="ARBA" id="ARBA00007261"/>
    </source>
</evidence>
<name>A0A432ATF8_CHLPH</name>
<dbReference type="InterPro" id="IPR001431">
    <property type="entry name" value="Pept_M16_Zn_BS"/>
</dbReference>
<proteinExistence type="inferred from homology"/>
<dbReference type="GO" id="GO:0006508">
    <property type="term" value="P:proteolysis"/>
    <property type="evidence" value="ECO:0007669"/>
    <property type="project" value="UniProtKB-KW"/>
</dbReference>
<dbReference type="InterPro" id="IPR050626">
    <property type="entry name" value="Peptidase_M16"/>
</dbReference>
<sequence length="982" mass="112256">MANKSDYYLLILLIPFFTAVAFLLHLTACTPMIKEVTAYPYTTIPGDALHTRIYTLKNGLTVYLSPDADEPRIYTSIAVRAGSKNDPAETTGLAHYLEHMLFKGTDKVGSLDYTREHTEIEKIITLYEEYRSTEDPEQRAAIYRDIDSISNAAAQFAVPNEYDKILNSIGAQGTNAYTWVEQTVYLNDIPSNKLEQWLTIEAERFRNPVMRLFHTELETVYEEKNMTMDSDSRKIWDNLFAGLFKKHTYGTQTTIGKAEHLKNPSIRNVMNYYRSYYVPNNMALCMAGDFDPDTTIRMIDEKFSVLQPKEVPHFTPPVEEPISSPTVVRVKGPESEELVIGFRFAGADSHDADCLTLIDKVLFNHTAGLIDLNLNQQQRVLDAGSMLVLMKDYSAHILSAKPREGQSLEEVSALLLEQLELLKKGEFPDWLLEAAINDLKIEQLKLYEHNRGRVEAFVDSFIWGMDWEHYSNQINRLRSITKEQLTDFAKKHYGSNFTAVYKEHGKEKSEGGIVKPPITPLKVNRDTLSVFAGELLAMPSKDTAPHFVDYRKDIAFHSINPNTPLHYLQNRENDLYSLYYVFDIGKNQSKKIELALDYLSYLGSSQLSPKEFSCELYKIGATFSAFTSENFVYLKLSGLHERFPEALQLLETLLSDTKADSEALDKLKAGILKERTDDKLSKRKILFEAMTSYGKYGPASPFTNVLEDSELKEITPDELIDEVKNLMQYRHRVLYYGPATATELSANLKRVRHYPQNPLNPPAADPFIELEQDGNTIYLVDYDMTQAEVIMLTRDDIYNPEQVPLIALFNEYYGGGMSSVVFQELREAKALAYSVLSVYRTPKQKDKHNYIFSYIGTQADKLPEALEGISELMDRLPESPELFLSAKNGILQKIATERLTRSEVLFNYEEAKRLGIDHDIRQDVFKGARTMTLDDVKAFHKSHFRNRNFVMLVLGKKEQLDLETLQKYGPIKELSLETIFGY</sequence>
<evidence type="ECO:0000256" key="1">
    <source>
        <dbReference type="ARBA" id="ARBA00001947"/>
    </source>
</evidence>